<evidence type="ECO:0000313" key="3">
    <source>
        <dbReference type="Proteomes" id="UP001519332"/>
    </source>
</evidence>
<keyword evidence="1" id="KW-1133">Transmembrane helix</keyword>
<dbReference type="RefSeq" id="WP_209642657.1">
    <property type="nucleotide sequence ID" value="NZ_JAGINW010000001.1"/>
</dbReference>
<dbReference type="EMBL" id="JAGINW010000001">
    <property type="protein sequence ID" value="MBP2325463.1"/>
    <property type="molecule type" value="Genomic_DNA"/>
</dbReference>
<gene>
    <name evidence="2" type="ORF">JOF56_005848</name>
</gene>
<evidence type="ECO:0000313" key="2">
    <source>
        <dbReference type="EMBL" id="MBP2325463.1"/>
    </source>
</evidence>
<evidence type="ECO:0000256" key="1">
    <source>
        <dbReference type="SAM" id="Phobius"/>
    </source>
</evidence>
<feature type="transmembrane region" description="Helical" evidence="1">
    <location>
        <begin position="9"/>
        <end position="26"/>
    </location>
</feature>
<sequence length="67" mass="7195">MQVTMSRPVALVVGLAIFVGGLALIILTNIYFGWGVAALVTAVLVLGLNLSRRRVMIGDRQDREPGD</sequence>
<keyword evidence="1" id="KW-0472">Membrane</keyword>
<keyword evidence="1" id="KW-0812">Transmembrane</keyword>
<proteinExistence type="predicted"/>
<name>A0ABS4TNG0_9PSEU</name>
<accession>A0ABS4TNG0</accession>
<organism evidence="2 3">
    <name type="scientific">Kibdelosporangium banguiense</name>
    <dbReference type="NCBI Taxonomy" id="1365924"/>
    <lineage>
        <taxon>Bacteria</taxon>
        <taxon>Bacillati</taxon>
        <taxon>Actinomycetota</taxon>
        <taxon>Actinomycetes</taxon>
        <taxon>Pseudonocardiales</taxon>
        <taxon>Pseudonocardiaceae</taxon>
        <taxon>Kibdelosporangium</taxon>
    </lineage>
</organism>
<reference evidence="2 3" key="1">
    <citation type="submission" date="2021-03" db="EMBL/GenBank/DDBJ databases">
        <title>Sequencing the genomes of 1000 actinobacteria strains.</title>
        <authorList>
            <person name="Klenk H.-P."/>
        </authorList>
    </citation>
    <scope>NUCLEOTIDE SEQUENCE [LARGE SCALE GENOMIC DNA]</scope>
    <source>
        <strain evidence="2 3">DSM 46670</strain>
    </source>
</reference>
<feature type="transmembrane region" description="Helical" evidence="1">
    <location>
        <begin position="32"/>
        <end position="50"/>
    </location>
</feature>
<keyword evidence="3" id="KW-1185">Reference proteome</keyword>
<dbReference type="Proteomes" id="UP001519332">
    <property type="component" value="Unassembled WGS sequence"/>
</dbReference>
<comment type="caution">
    <text evidence="2">The sequence shown here is derived from an EMBL/GenBank/DDBJ whole genome shotgun (WGS) entry which is preliminary data.</text>
</comment>
<protein>
    <submittedName>
        <fullName evidence="2">Glucose dehydrogenase</fullName>
    </submittedName>
</protein>